<feature type="signal peptide" evidence="1">
    <location>
        <begin position="1"/>
        <end position="17"/>
    </location>
</feature>
<protein>
    <recommendedName>
        <fullName evidence="3">Secreted protein</fullName>
    </recommendedName>
</protein>
<proteinExistence type="predicted"/>
<feature type="chain" id="PRO_5005224127" description="Secreted protein" evidence="1">
    <location>
        <begin position="18"/>
        <end position="155"/>
    </location>
</feature>
<evidence type="ECO:0000313" key="2">
    <source>
        <dbReference type="EMBL" id="CRZ09209.1"/>
    </source>
</evidence>
<organism evidence="2">
    <name type="scientific">Spongospora subterranea</name>
    <dbReference type="NCBI Taxonomy" id="70186"/>
    <lineage>
        <taxon>Eukaryota</taxon>
        <taxon>Sar</taxon>
        <taxon>Rhizaria</taxon>
        <taxon>Endomyxa</taxon>
        <taxon>Phytomyxea</taxon>
        <taxon>Plasmodiophorida</taxon>
        <taxon>Plasmodiophoridae</taxon>
        <taxon>Spongospora</taxon>
    </lineage>
</organism>
<sequence length="155" mass="18321">RLKQIFILLFFGEVVIQDSEEKMAMTLWYRLGTAARQHSDRRLIVRKDRLDRTPKGFDGNDHCEKPTASLKVLHTSAAAPRAWFSRRHYRLHAAPYRILAILEDATHVCCHSNIDIRQVFFGNMCAFFLWFLVTDLRHMPQFLDFSLSDYIWCIF</sequence>
<evidence type="ECO:0000256" key="1">
    <source>
        <dbReference type="SAM" id="SignalP"/>
    </source>
</evidence>
<dbReference type="EMBL" id="HACM01008767">
    <property type="protein sequence ID" value="CRZ09209.1"/>
    <property type="molecule type" value="Transcribed_RNA"/>
</dbReference>
<feature type="non-terminal residue" evidence="2">
    <location>
        <position position="1"/>
    </location>
</feature>
<reference evidence="2" key="1">
    <citation type="submission" date="2015-04" db="EMBL/GenBank/DDBJ databases">
        <title>The genome sequence of the plant pathogenic Rhizarian Plasmodiophora brassicae reveals insights in its biotrophic life cycle and the origin of chitin synthesis.</title>
        <authorList>
            <person name="Schwelm A."/>
            <person name="Fogelqvist J."/>
            <person name="Knaust A."/>
            <person name="Julke S."/>
            <person name="Lilja T."/>
            <person name="Dhandapani V."/>
            <person name="Bonilla-Rosso G."/>
            <person name="Karlsson M."/>
            <person name="Shevchenko A."/>
            <person name="Choi S.R."/>
            <person name="Kim H.G."/>
            <person name="Park J.Y."/>
            <person name="Lim Y.P."/>
            <person name="Ludwig-Muller J."/>
            <person name="Dixelius C."/>
        </authorList>
    </citation>
    <scope>NUCLEOTIDE SEQUENCE</scope>
    <source>
        <tissue evidence="2">Potato root galls</tissue>
    </source>
</reference>
<keyword evidence="1" id="KW-0732">Signal</keyword>
<evidence type="ECO:0008006" key="3">
    <source>
        <dbReference type="Google" id="ProtNLM"/>
    </source>
</evidence>
<name>A0A0H5RKF1_9EUKA</name>
<dbReference type="AlphaFoldDB" id="A0A0H5RKF1"/>
<accession>A0A0H5RKF1</accession>